<dbReference type="OrthoDB" id="2444920at2759"/>
<name>A0A9P6PWS5_9FUNG</name>
<gene>
    <name evidence="2" type="ORF">BG011_006151</name>
</gene>
<proteinExistence type="predicted"/>
<dbReference type="EMBL" id="JAAAJA010000439">
    <property type="protein sequence ID" value="KAG0253771.1"/>
    <property type="molecule type" value="Genomic_DNA"/>
</dbReference>
<comment type="caution">
    <text evidence="2">The sequence shown here is derived from an EMBL/GenBank/DDBJ whole genome shotgun (WGS) entry which is preliminary data.</text>
</comment>
<keyword evidence="3" id="KW-1185">Reference proteome</keyword>
<dbReference type="Proteomes" id="UP000726737">
    <property type="component" value="Unassembled WGS sequence"/>
</dbReference>
<accession>A0A9P6PWS5</accession>
<sequence>MRPMQSAEHGDESDCDRKVNCLFTCKSAEISNIKFKHPDIGDKDLVIQSRNDVQLARCMQEAHLALGIEDPSILMADVSGNGTNGSDRYRREDDKVGGQTSKD</sequence>
<protein>
    <submittedName>
        <fullName evidence="2">Uncharacterized protein</fullName>
    </submittedName>
</protein>
<evidence type="ECO:0000313" key="3">
    <source>
        <dbReference type="Proteomes" id="UP000726737"/>
    </source>
</evidence>
<feature type="region of interest" description="Disordered" evidence="1">
    <location>
        <begin position="77"/>
        <end position="103"/>
    </location>
</feature>
<evidence type="ECO:0000313" key="2">
    <source>
        <dbReference type="EMBL" id="KAG0253771.1"/>
    </source>
</evidence>
<evidence type="ECO:0000256" key="1">
    <source>
        <dbReference type="SAM" id="MobiDB-lite"/>
    </source>
</evidence>
<reference evidence="2" key="1">
    <citation type="journal article" date="2020" name="Fungal Divers.">
        <title>Resolving the Mortierellaceae phylogeny through synthesis of multi-gene phylogenetics and phylogenomics.</title>
        <authorList>
            <person name="Vandepol N."/>
            <person name="Liber J."/>
            <person name="Desiro A."/>
            <person name="Na H."/>
            <person name="Kennedy M."/>
            <person name="Barry K."/>
            <person name="Grigoriev I.V."/>
            <person name="Miller A.N."/>
            <person name="O'Donnell K."/>
            <person name="Stajich J.E."/>
            <person name="Bonito G."/>
        </authorList>
    </citation>
    <scope>NUCLEOTIDE SEQUENCE</scope>
    <source>
        <strain evidence="2">KOD948</strain>
    </source>
</reference>
<feature type="compositionally biased region" description="Basic and acidic residues" evidence="1">
    <location>
        <begin position="87"/>
        <end position="103"/>
    </location>
</feature>
<organism evidence="2 3">
    <name type="scientific">Mortierella polycephala</name>
    <dbReference type="NCBI Taxonomy" id="41804"/>
    <lineage>
        <taxon>Eukaryota</taxon>
        <taxon>Fungi</taxon>
        <taxon>Fungi incertae sedis</taxon>
        <taxon>Mucoromycota</taxon>
        <taxon>Mortierellomycotina</taxon>
        <taxon>Mortierellomycetes</taxon>
        <taxon>Mortierellales</taxon>
        <taxon>Mortierellaceae</taxon>
        <taxon>Mortierella</taxon>
    </lineage>
</organism>
<dbReference type="AlphaFoldDB" id="A0A9P6PWS5"/>